<dbReference type="AlphaFoldDB" id="A0AAP9NFL8"/>
<name>A0AAP9NFL8_BACFG</name>
<sequence>MYERGEIVNVVLTGANVDDRNKNVIDTLTNKMFGKLYTDKGSLS</sequence>
<proteinExistence type="predicted"/>
<protein>
    <recommendedName>
        <fullName evidence="1">Transposase DDE domain-containing protein</fullName>
    </recommendedName>
</protein>
<gene>
    <name evidence="2" type="ORF">FOC69_18745</name>
</gene>
<dbReference type="Pfam" id="PF13612">
    <property type="entry name" value="DDE_Tnp_1_3"/>
    <property type="match status" value="1"/>
</dbReference>
<feature type="domain" description="Transposase DDE" evidence="1">
    <location>
        <begin position="3"/>
        <end position="44"/>
    </location>
</feature>
<dbReference type="EMBL" id="CP054003">
    <property type="protein sequence ID" value="QKH86274.1"/>
    <property type="molecule type" value="Genomic_DNA"/>
</dbReference>
<accession>A0AAP9NFL8</accession>
<reference evidence="2 3" key="1">
    <citation type="submission" date="2020-05" db="EMBL/GenBank/DDBJ databases">
        <title>FDA dAtabase for Regulatory Grade micrObial Sequences (FDA-ARGOS): Supporting development and validation of Infectious Disease Dx tests.</title>
        <authorList>
            <person name="Bojja K."/>
            <person name="Kessler A."/>
            <person name="Tallon L."/>
            <person name="Sadzewicz L."/>
            <person name="Zhao X."/>
            <person name="Vavikolanu K."/>
            <person name="Mehta A."/>
            <person name="Aluvathingal J."/>
            <person name="Nadendla S."/>
            <person name="Myers T."/>
            <person name="Yan Y."/>
            <person name="Sichtig H."/>
        </authorList>
    </citation>
    <scope>NUCLEOTIDE SEQUENCE [LARGE SCALE GENOMIC DNA]</scope>
    <source>
        <strain evidence="2 3">FDAARGOS_763</strain>
    </source>
</reference>
<dbReference type="Proteomes" id="UP000501467">
    <property type="component" value="Chromosome"/>
</dbReference>
<evidence type="ECO:0000259" key="1">
    <source>
        <dbReference type="Pfam" id="PF13612"/>
    </source>
</evidence>
<evidence type="ECO:0000313" key="3">
    <source>
        <dbReference type="Proteomes" id="UP000501467"/>
    </source>
</evidence>
<organism evidence="2 3">
    <name type="scientific">Bacteroides fragilis</name>
    <dbReference type="NCBI Taxonomy" id="817"/>
    <lineage>
        <taxon>Bacteria</taxon>
        <taxon>Pseudomonadati</taxon>
        <taxon>Bacteroidota</taxon>
        <taxon>Bacteroidia</taxon>
        <taxon>Bacteroidales</taxon>
        <taxon>Bacteroidaceae</taxon>
        <taxon>Bacteroides</taxon>
    </lineage>
</organism>
<dbReference type="InterPro" id="IPR025668">
    <property type="entry name" value="Tnp_DDE_dom"/>
</dbReference>
<evidence type="ECO:0000313" key="2">
    <source>
        <dbReference type="EMBL" id="QKH86274.1"/>
    </source>
</evidence>